<proteinExistence type="predicted"/>
<dbReference type="OrthoDB" id="2497017at2759"/>
<reference evidence="6 7" key="1">
    <citation type="submission" date="2019-05" db="EMBL/GenBank/DDBJ databases">
        <title>Emergence of the Ug99 lineage of the wheat stem rust pathogen through somatic hybridization.</title>
        <authorList>
            <person name="Li F."/>
            <person name="Upadhyaya N.M."/>
            <person name="Sperschneider J."/>
            <person name="Matny O."/>
            <person name="Nguyen-Phuc H."/>
            <person name="Mago R."/>
            <person name="Raley C."/>
            <person name="Miller M.E."/>
            <person name="Silverstein K.A.T."/>
            <person name="Henningsen E."/>
            <person name="Hirsch C.D."/>
            <person name="Visser B."/>
            <person name="Pretorius Z.A."/>
            <person name="Steffenson B.J."/>
            <person name="Schwessinger B."/>
            <person name="Dodds P.N."/>
            <person name="Figueroa M."/>
        </authorList>
    </citation>
    <scope>NUCLEOTIDE SEQUENCE [LARGE SCALE GENOMIC DNA]</scope>
    <source>
        <strain evidence="2">21-0</strain>
        <strain evidence="5 7">Ug99</strain>
    </source>
</reference>
<accession>A0A5B0RBU6</accession>
<keyword evidence="6" id="KW-1185">Reference proteome</keyword>
<feature type="signal peptide" evidence="1">
    <location>
        <begin position="1"/>
        <end position="25"/>
    </location>
</feature>
<dbReference type="EMBL" id="VDEP01000216">
    <property type="protein sequence ID" value="KAA1122788.1"/>
    <property type="molecule type" value="Genomic_DNA"/>
</dbReference>
<protein>
    <recommendedName>
        <fullName evidence="8">Trehalose-phosphatase</fullName>
    </recommendedName>
</protein>
<gene>
    <name evidence="2" type="ORF">PGT21_021489</name>
    <name evidence="3" type="ORF">PGT21_021568</name>
    <name evidence="4" type="ORF">PGTUg99_000972</name>
    <name evidence="5" type="ORF">PGTUg99_002277</name>
</gene>
<dbReference type="EMBL" id="VSWC01000131">
    <property type="protein sequence ID" value="KAA1080800.1"/>
    <property type="molecule type" value="Genomic_DNA"/>
</dbReference>
<dbReference type="AlphaFoldDB" id="A0A5B0RBU6"/>
<dbReference type="Gene3D" id="3.40.50.1000">
    <property type="entry name" value="HAD superfamily/HAD-like"/>
    <property type="match status" value="1"/>
</dbReference>
<evidence type="ECO:0000313" key="5">
    <source>
        <dbReference type="EMBL" id="KAA1122788.1"/>
    </source>
</evidence>
<dbReference type="InterPro" id="IPR023214">
    <property type="entry name" value="HAD_sf"/>
</dbReference>
<dbReference type="EMBL" id="VSWC01000131">
    <property type="protein sequence ID" value="KAA1080802.1"/>
    <property type="molecule type" value="Genomic_DNA"/>
</dbReference>
<dbReference type="Proteomes" id="UP000325313">
    <property type="component" value="Unassembled WGS sequence"/>
</dbReference>
<dbReference type="Proteomes" id="UP000324748">
    <property type="component" value="Unassembled WGS sequence"/>
</dbReference>
<evidence type="ECO:0000313" key="6">
    <source>
        <dbReference type="Proteomes" id="UP000324748"/>
    </source>
</evidence>
<evidence type="ECO:0000313" key="7">
    <source>
        <dbReference type="Proteomes" id="UP000325313"/>
    </source>
</evidence>
<evidence type="ECO:0000313" key="3">
    <source>
        <dbReference type="EMBL" id="KAA1080802.1"/>
    </source>
</evidence>
<comment type="caution">
    <text evidence="5">The sequence shown here is derived from an EMBL/GenBank/DDBJ whole genome shotgun (WGS) entry which is preliminary data.</text>
</comment>
<evidence type="ECO:0000313" key="4">
    <source>
        <dbReference type="EMBL" id="KAA1122787.1"/>
    </source>
</evidence>
<evidence type="ECO:0000313" key="2">
    <source>
        <dbReference type="EMBL" id="KAA1080800.1"/>
    </source>
</evidence>
<evidence type="ECO:0008006" key="8">
    <source>
        <dbReference type="Google" id="ProtNLM"/>
    </source>
</evidence>
<keyword evidence="1" id="KW-0732">Signal</keyword>
<feature type="chain" id="PRO_5036138094" description="Trehalose-phosphatase" evidence="1">
    <location>
        <begin position="26"/>
        <end position="279"/>
    </location>
</feature>
<dbReference type="EMBL" id="VDEP01000216">
    <property type="protein sequence ID" value="KAA1122787.1"/>
    <property type="molecule type" value="Genomic_DNA"/>
</dbReference>
<organism evidence="5 7">
    <name type="scientific">Puccinia graminis f. sp. tritici</name>
    <dbReference type="NCBI Taxonomy" id="56615"/>
    <lineage>
        <taxon>Eukaryota</taxon>
        <taxon>Fungi</taxon>
        <taxon>Dikarya</taxon>
        <taxon>Basidiomycota</taxon>
        <taxon>Pucciniomycotina</taxon>
        <taxon>Pucciniomycetes</taxon>
        <taxon>Pucciniales</taxon>
        <taxon>Pucciniaceae</taxon>
        <taxon>Puccinia</taxon>
    </lineage>
</organism>
<sequence length="279" mass="30654">MVSNLLITLVLCICCLPAAIISTQAAVDAILGQARAHGGPILVVSDYNGVLVEKVKGRETSPRYMEYVRSNVLSPLTQTRHTVYVASSKPASQLQTLLGDVPRLGLSAEHDMMNKAPDSHQFSPTIIGSRTWQEKFSRMRIPNDWTVKGEHQFSKIIQFPEGYDRNRARGFLAAELNRVGARDFEAVLDQDKNQVMLAHKGRGKGRVVEGQLQTGRFRYGISFGDKAADVGMHQAMQERGFAGVIVGPRLGHQAASMGLFHLEGPDEVHAVLQGLAQIR</sequence>
<evidence type="ECO:0000256" key="1">
    <source>
        <dbReference type="SAM" id="SignalP"/>
    </source>
</evidence>
<name>A0A5B0RBU6_PUCGR</name>